<protein>
    <submittedName>
        <fullName evidence="2">Transposase-like protein DUF772</fullName>
    </submittedName>
</protein>
<proteinExistence type="predicted"/>
<reference evidence="2 3" key="1">
    <citation type="submission" date="2019-03" db="EMBL/GenBank/DDBJ databases">
        <title>Genomic Encyclopedia of Type Strains, Phase IV (KMG-IV): sequencing the most valuable type-strain genomes for metagenomic binning, comparative biology and taxonomic classification.</title>
        <authorList>
            <person name="Goeker M."/>
        </authorList>
    </citation>
    <scope>NUCLEOTIDE SEQUENCE [LARGE SCALE GENOMIC DNA]</scope>
    <source>
        <strain evidence="2 3">DSM 29489</strain>
    </source>
</reference>
<evidence type="ECO:0000259" key="1">
    <source>
        <dbReference type="Pfam" id="PF05598"/>
    </source>
</evidence>
<gene>
    <name evidence="2" type="ORF">EDD59_102262</name>
</gene>
<keyword evidence="3" id="KW-1185">Reference proteome</keyword>
<dbReference type="Pfam" id="PF05598">
    <property type="entry name" value="DUF772"/>
    <property type="match status" value="1"/>
</dbReference>
<dbReference type="Proteomes" id="UP000295726">
    <property type="component" value="Unassembled WGS sequence"/>
</dbReference>
<dbReference type="AlphaFoldDB" id="A0A4R3KI83"/>
<dbReference type="RefSeq" id="WP_243117323.1">
    <property type="nucleotide sequence ID" value="NZ_DAISRC010000175.1"/>
</dbReference>
<evidence type="ECO:0000313" key="2">
    <source>
        <dbReference type="EMBL" id="TCS82391.1"/>
    </source>
</evidence>
<organism evidence="2 3">
    <name type="scientific">Muricomes intestini</name>
    <dbReference type="NCBI Taxonomy" id="1796634"/>
    <lineage>
        <taxon>Bacteria</taxon>
        <taxon>Bacillati</taxon>
        <taxon>Bacillota</taxon>
        <taxon>Clostridia</taxon>
        <taxon>Lachnospirales</taxon>
        <taxon>Lachnospiraceae</taxon>
        <taxon>Muricomes</taxon>
    </lineage>
</organism>
<evidence type="ECO:0000313" key="3">
    <source>
        <dbReference type="Proteomes" id="UP000295726"/>
    </source>
</evidence>
<dbReference type="EMBL" id="SLZZ01000002">
    <property type="protein sequence ID" value="TCS82391.1"/>
    <property type="molecule type" value="Genomic_DNA"/>
</dbReference>
<accession>A0A4R3KI83</accession>
<sequence>MSFVPNDVNNEQLSLFDSFTGLTEREQRVLSKSWAKPFAEIIFPAIDETPFAALYSIKSSRPNTPVNVLVGASVLQQLTNQSDDEINESLLFDIRYQYALHTTSFQEQPLSDRSLGRFRATCNAYYDETGVDLLHDAVMSLTDEMARLMKLDHQLKRMDSMMVASNIKKMGRLELLYTCVSNLVKKMQSLGLALPENLNHYTEDNDRNTVIYHNRSEETASKIDTILKDIKTLLPLCEGKMDDSSEYLLFVRAIKEQTVTDEDGNYRLRTASDGGMNSDILQNPADPDAAYCSKAGKEYRGYTANVVEEINESGDSLVTDYQFEKNNYSDKKFAEDVLNDMPSSESGDSVYVIADGAYTCDEELAAEKNVVIVNTNLTGKNAPDINADFEFNEQENRITKCPGGNSKLYQLFEMELKPFLPSSAGNMMLIISIRSPSKFTGTTI</sequence>
<feature type="domain" description="Transposase InsH N-terminal" evidence="1">
    <location>
        <begin position="38"/>
        <end position="120"/>
    </location>
</feature>
<name>A0A4R3KI83_9FIRM</name>
<comment type="caution">
    <text evidence="2">The sequence shown here is derived from an EMBL/GenBank/DDBJ whole genome shotgun (WGS) entry which is preliminary data.</text>
</comment>
<dbReference type="InterPro" id="IPR008490">
    <property type="entry name" value="Transposase_InsH_N"/>
</dbReference>